<evidence type="ECO:0000256" key="1">
    <source>
        <dbReference type="ARBA" id="ARBA00022837"/>
    </source>
</evidence>
<dbReference type="GO" id="GO:0005509">
    <property type="term" value="F:calcium ion binding"/>
    <property type="evidence" value="ECO:0007669"/>
    <property type="project" value="InterPro"/>
</dbReference>
<evidence type="ECO:0000313" key="4">
    <source>
        <dbReference type="EMBL" id="CAL6039423.1"/>
    </source>
</evidence>
<keyword evidence="5" id="KW-1185">Reference proteome</keyword>
<feature type="domain" description="EF-hand" evidence="2">
    <location>
        <begin position="62"/>
        <end position="97"/>
    </location>
</feature>
<dbReference type="Proteomes" id="UP001642409">
    <property type="component" value="Unassembled WGS sequence"/>
</dbReference>
<dbReference type="InterPro" id="IPR018247">
    <property type="entry name" value="EF_Hand_1_Ca_BS"/>
</dbReference>
<keyword evidence="1" id="KW-0106">Calcium</keyword>
<reference evidence="4 5" key="2">
    <citation type="submission" date="2024-07" db="EMBL/GenBank/DDBJ databases">
        <authorList>
            <person name="Akdeniz Z."/>
        </authorList>
    </citation>
    <scope>NUCLEOTIDE SEQUENCE [LARGE SCALE GENOMIC DNA]</scope>
</reference>
<dbReference type="AlphaFoldDB" id="A0AA86P3G0"/>
<dbReference type="SMART" id="SM00054">
    <property type="entry name" value="EFh"/>
    <property type="match status" value="2"/>
</dbReference>
<gene>
    <name evidence="3" type="ORF">HINF_LOCUS19302</name>
    <name evidence="4" type="ORF">HINF_LOCUS37849</name>
</gene>
<protein>
    <submittedName>
        <fullName evidence="3">EF hand domain-containing protein</fullName>
    </submittedName>
    <submittedName>
        <fullName evidence="4">EF_hand domain-containing protein</fullName>
    </submittedName>
</protein>
<dbReference type="Pfam" id="PF00036">
    <property type="entry name" value="EF-hand_1"/>
    <property type="match status" value="1"/>
</dbReference>
<dbReference type="EMBL" id="CATOUU010000495">
    <property type="protein sequence ID" value="CAI9931657.1"/>
    <property type="molecule type" value="Genomic_DNA"/>
</dbReference>
<organism evidence="3">
    <name type="scientific">Hexamita inflata</name>
    <dbReference type="NCBI Taxonomy" id="28002"/>
    <lineage>
        <taxon>Eukaryota</taxon>
        <taxon>Metamonada</taxon>
        <taxon>Diplomonadida</taxon>
        <taxon>Hexamitidae</taxon>
        <taxon>Hexamitinae</taxon>
        <taxon>Hexamita</taxon>
    </lineage>
</organism>
<evidence type="ECO:0000313" key="3">
    <source>
        <dbReference type="EMBL" id="CAI9931657.1"/>
    </source>
</evidence>
<dbReference type="PROSITE" id="PS50222">
    <property type="entry name" value="EF_HAND_2"/>
    <property type="match status" value="2"/>
</dbReference>
<dbReference type="InterPro" id="IPR011992">
    <property type="entry name" value="EF-hand-dom_pair"/>
</dbReference>
<comment type="caution">
    <text evidence="3">The sequence shown here is derived from an EMBL/GenBank/DDBJ whole genome shotgun (WGS) entry which is preliminary data.</text>
</comment>
<sequence>MFTNRNKTVDPFEIHWELRRHFENIPQKVSMTMVKLLDANGDGQIDKQEFTNFMKIMDFIKQDSDIYKLIFKALDRDKTGEIFCSELKEVLLKLNIVENLGSFGVTIKEHEFQKLLLPYTGQLLGTESLPFVEFDSKESDKIVILGNNSSSGNILRKTNVKSQ</sequence>
<dbReference type="SUPFAM" id="SSF47473">
    <property type="entry name" value="EF-hand"/>
    <property type="match status" value="1"/>
</dbReference>
<dbReference type="InterPro" id="IPR002048">
    <property type="entry name" value="EF_hand_dom"/>
</dbReference>
<name>A0AA86P3G0_9EUKA</name>
<proteinExistence type="predicted"/>
<feature type="domain" description="EF-hand" evidence="2">
    <location>
        <begin position="25"/>
        <end position="60"/>
    </location>
</feature>
<dbReference type="EMBL" id="CAXDID020000142">
    <property type="protein sequence ID" value="CAL6039423.1"/>
    <property type="molecule type" value="Genomic_DNA"/>
</dbReference>
<evidence type="ECO:0000259" key="2">
    <source>
        <dbReference type="PROSITE" id="PS50222"/>
    </source>
</evidence>
<dbReference type="PROSITE" id="PS00018">
    <property type="entry name" value="EF_HAND_1"/>
    <property type="match status" value="1"/>
</dbReference>
<reference evidence="3" key="1">
    <citation type="submission" date="2023-06" db="EMBL/GenBank/DDBJ databases">
        <authorList>
            <person name="Kurt Z."/>
        </authorList>
    </citation>
    <scope>NUCLEOTIDE SEQUENCE</scope>
</reference>
<evidence type="ECO:0000313" key="5">
    <source>
        <dbReference type="Proteomes" id="UP001642409"/>
    </source>
</evidence>
<accession>A0AA86P3G0</accession>
<dbReference type="Gene3D" id="1.10.238.10">
    <property type="entry name" value="EF-hand"/>
    <property type="match status" value="2"/>
</dbReference>